<comment type="caution">
    <text evidence="3">The sequence shown here is derived from an EMBL/GenBank/DDBJ whole genome shotgun (WGS) entry which is preliminary data.</text>
</comment>
<evidence type="ECO:0000256" key="1">
    <source>
        <dbReference type="SAM" id="MobiDB-lite"/>
    </source>
</evidence>
<evidence type="ECO:0000313" key="3">
    <source>
        <dbReference type="EMBL" id="ELZ41648.1"/>
    </source>
</evidence>
<feature type="compositionally biased region" description="Acidic residues" evidence="1">
    <location>
        <begin position="1148"/>
        <end position="1176"/>
    </location>
</feature>
<dbReference type="EMBL" id="AOJK01000062">
    <property type="protein sequence ID" value="ELZ41648.1"/>
    <property type="molecule type" value="Genomic_DNA"/>
</dbReference>
<dbReference type="Pfam" id="PF12245">
    <property type="entry name" value="Big_3_2"/>
    <property type="match status" value="2"/>
</dbReference>
<evidence type="ECO:0000259" key="2">
    <source>
        <dbReference type="Pfam" id="PF12245"/>
    </source>
</evidence>
<feature type="region of interest" description="Disordered" evidence="1">
    <location>
        <begin position="963"/>
        <end position="992"/>
    </location>
</feature>
<dbReference type="STRING" id="1227465.C463_11967"/>
<dbReference type="Gene3D" id="2.60.40.4070">
    <property type="match status" value="1"/>
</dbReference>
<feature type="domain" description="Ig-like" evidence="2">
    <location>
        <begin position="799"/>
        <end position="859"/>
    </location>
</feature>
<accession>M0E3N6</accession>
<feature type="domain" description="Ig-like" evidence="2">
    <location>
        <begin position="513"/>
        <end position="541"/>
    </location>
</feature>
<dbReference type="AlphaFoldDB" id="M0E3N6"/>
<sequence length="1219" mass="127261">MVENPAETEATVTTELTLGETTASTETTVGAESTETVRFENVTADLAAGNYTVAVQTQQDTATLRGDITVRDAATEPSQEIKHADGVASAVTGGDGDQAAAEQLVVAAATNDSLTLGGSTGRTIEIRHPATDRRLEVIPETDSSITAEWFVLDVYNADGSLRDDPTISDAENGRTIPARVSGDKNIFTDIDGPFTGYSLALREDGEDVNTTPPRQIGIGYPNAVEQNATDGTATITLPRDDAVSEEWTAEFELEPTADGGPIVSRDIEHTEQDDVFSVTINGSDIEQGSYDSQVTLKNTTDEAVGADRVISIRSPDAIVLGDPADIEPTVDVTAEGPGNGDSPLRINASVEDRVPETATVAVRNSEGAVVFTENVTDAFQDPRAVSRAVDWEPVNQTGALLSDGEYTAEVTAEDEFGNEVAAQETITVDSTPPSIDAVGVVSDAVTNTNKEIVLGANVTSAPSNLSTVELGVDATAVAYTRTTTLNSSEIDKRFDGDRIEMTVDPATLAAAVGEGNFTVTARATDTAGNTDVVTNDTVTVDTSVDDAQARVTDSGTDRAILRVTAGESVTVTNIDVVAEAADGTTEDRTPAAEDVLNTAGQTFEIPFDDSRISNQDTTFTATAELEDAAGNTETVMVNISVTGYELTDGEAVVDPNGTDAAFSVSAASTAANGSRRATVGQTALPPAGTGLAADQIAPTFIDVTDIGLTEEELQNATVRIPVERIDMAGVAPEELVYFYSPDGSDEYQVLEPELENGDLVVEVDGFSQLAPGRVDDQPPTVSIATAETPQATETLKVTYDDELSAIDVSSVDISVNGNTVTAADGLQVTASNATYTLPDATEYTVSVDVADEAGNTAQKTRTLQDGQTRPTVTEVSGLDGTTVANDTDTVELQYESASDSLDREDTTLRIIADGSMSTPSPVIDEDQISYELEVSEGTNYTAELTVANEAGETSTTTEFSVARGAAGGSGDEQAGGGGAGGMPSEEESTTQTELFEFEGETTVRLSAIPRSGSADIDTSGAVTGGPFDLTRVQMQFRFDVPDFRIEITDPRTEAGPAPTLPDAAGTPVGFIEVDAIGADQATVDRTTATLEVDEGAIPDGVSTADLTAYQYVDGEWRALATDTSGETLTATLATHEAEHIALAVESDTGADPDASDDADTTNETESTEDAESDENESTGPPSDQPADDQSTDEIPGFGALTAITAMVTLLLYSRVRRQL</sequence>
<evidence type="ECO:0000313" key="4">
    <source>
        <dbReference type="Proteomes" id="UP000011586"/>
    </source>
</evidence>
<dbReference type="PATRIC" id="fig|1227465.4.peg.2329"/>
<dbReference type="Proteomes" id="UP000011586">
    <property type="component" value="Unassembled WGS sequence"/>
</dbReference>
<reference evidence="3 4" key="1">
    <citation type="journal article" date="2014" name="PLoS Genet.">
        <title>Phylogenetically driven sequencing of extremely halophilic archaea reveals strategies for static and dynamic osmo-response.</title>
        <authorList>
            <person name="Becker E.A."/>
            <person name="Seitzer P.M."/>
            <person name="Tritt A."/>
            <person name="Larsen D."/>
            <person name="Krusor M."/>
            <person name="Yao A.I."/>
            <person name="Wu D."/>
            <person name="Madern D."/>
            <person name="Eisen J.A."/>
            <person name="Darling A.E."/>
            <person name="Facciotti M.T."/>
        </authorList>
    </citation>
    <scope>NUCLEOTIDE SEQUENCE [LARGE SCALE GENOMIC DNA]</scope>
    <source>
        <strain evidence="3 4">DSM 19288</strain>
    </source>
</reference>
<protein>
    <submittedName>
        <fullName evidence="3">Muc19</fullName>
    </submittedName>
</protein>
<feature type="region of interest" description="Disordered" evidence="1">
    <location>
        <begin position="1144"/>
        <end position="1195"/>
    </location>
</feature>
<gene>
    <name evidence="3" type="ORF">C463_11967</name>
</gene>
<name>M0E3N6_9EURY</name>
<keyword evidence="4" id="KW-1185">Reference proteome</keyword>
<dbReference type="InterPro" id="IPR022038">
    <property type="entry name" value="Ig-like_bact"/>
</dbReference>
<feature type="compositionally biased region" description="Gly residues" evidence="1">
    <location>
        <begin position="965"/>
        <end position="981"/>
    </location>
</feature>
<proteinExistence type="predicted"/>
<organism evidence="3 4">
    <name type="scientific">Halorubrum californiense DSM 19288</name>
    <dbReference type="NCBI Taxonomy" id="1227465"/>
    <lineage>
        <taxon>Archaea</taxon>
        <taxon>Methanobacteriati</taxon>
        <taxon>Methanobacteriota</taxon>
        <taxon>Stenosarchaea group</taxon>
        <taxon>Halobacteria</taxon>
        <taxon>Halobacteriales</taxon>
        <taxon>Haloferacaceae</taxon>
        <taxon>Halorubrum</taxon>
    </lineage>
</organism>